<comment type="caution">
    <text evidence="1">The sequence shown here is derived from an EMBL/GenBank/DDBJ whole genome shotgun (WGS) entry which is preliminary data.</text>
</comment>
<dbReference type="RefSeq" id="WP_094787209.1">
    <property type="nucleotide sequence ID" value="NZ_NDXW01000001.1"/>
</dbReference>
<keyword evidence="2" id="KW-1185">Reference proteome</keyword>
<dbReference type="AlphaFoldDB" id="A0A4P9VMX9"/>
<sequence length="95" mass="10829">MDQNAEDAGIIAALIERFDKQRLPRALSIKERVDQGERLSEYDIAFLEEVFADANEMRGYVDRHPEYHDLAARAAALYKAIMDKALENEKKDTSG</sequence>
<organism evidence="1 2">
    <name type="scientific">Zooshikella ganghwensis</name>
    <dbReference type="NCBI Taxonomy" id="202772"/>
    <lineage>
        <taxon>Bacteria</taxon>
        <taxon>Pseudomonadati</taxon>
        <taxon>Pseudomonadota</taxon>
        <taxon>Gammaproteobacteria</taxon>
        <taxon>Oceanospirillales</taxon>
        <taxon>Zooshikellaceae</taxon>
        <taxon>Zooshikella</taxon>
    </lineage>
</organism>
<dbReference type="Proteomes" id="UP000257039">
    <property type="component" value="Unassembled WGS sequence"/>
</dbReference>
<proteinExistence type="predicted"/>
<accession>A0A4P9VMX9</accession>
<protein>
    <submittedName>
        <fullName evidence="1">Uncharacterized protein</fullName>
    </submittedName>
</protein>
<gene>
    <name evidence="1" type="ORF">B9G39_11325</name>
</gene>
<evidence type="ECO:0000313" key="2">
    <source>
        <dbReference type="Proteomes" id="UP000257039"/>
    </source>
</evidence>
<reference evidence="1 2" key="1">
    <citation type="submission" date="2017-04" db="EMBL/GenBank/DDBJ databases">
        <title>Draft genome sequence of Zooshikella ganghwensis VG4 isolated from Red Sea sediments.</title>
        <authorList>
            <person name="Rehman Z."/>
            <person name="Alam I."/>
            <person name="Kamau A."/>
            <person name="Bajic V."/>
            <person name="Leiknes T."/>
        </authorList>
    </citation>
    <scope>NUCLEOTIDE SEQUENCE [LARGE SCALE GENOMIC DNA]</scope>
    <source>
        <strain evidence="1 2">VG4</strain>
    </source>
</reference>
<evidence type="ECO:0000313" key="1">
    <source>
        <dbReference type="EMBL" id="RDH43989.1"/>
    </source>
</evidence>
<dbReference type="EMBL" id="NDXW01000001">
    <property type="protein sequence ID" value="RDH43989.1"/>
    <property type="molecule type" value="Genomic_DNA"/>
</dbReference>
<name>A0A4P9VMX9_9GAMM</name>